<evidence type="ECO:0000256" key="9">
    <source>
        <dbReference type="SAM" id="Phobius"/>
    </source>
</evidence>
<dbReference type="STRING" id="641491.DND132_2022"/>
<dbReference type="eggNOG" id="COG3090">
    <property type="taxonomic scope" value="Bacteria"/>
</dbReference>
<accession>F0JHB3</accession>
<dbReference type="GO" id="GO:0005886">
    <property type="term" value="C:plasma membrane"/>
    <property type="evidence" value="ECO:0007669"/>
    <property type="project" value="UniProtKB-SubCell"/>
</dbReference>
<evidence type="ECO:0000256" key="4">
    <source>
        <dbReference type="ARBA" id="ARBA00022519"/>
    </source>
</evidence>
<evidence type="ECO:0000256" key="7">
    <source>
        <dbReference type="ARBA" id="ARBA00023136"/>
    </source>
</evidence>
<keyword evidence="7 9" id="KW-0472">Membrane</keyword>
<comment type="similarity">
    <text evidence="8">Belongs to the TRAP transporter small permease family.</text>
</comment>
<feature type="transmembrane region" description="Helical" evidence="9">
    <location>
        <begin position="85"/>
        <end position="104"/>
    </location>
</feature>
<evidence type="ECO:0000313" key="11">
    <source>
        <dbReference type="EMBL" id="EGB15228.1"/>
    </source>
</evidence>
<evidence type="ECO:0000256" key="5">
    <source>
        <dbReference type="ARBA" id="ARBA00022692"/>
    </source>
</evidence>
<evidence type="ECO:0000313" key="12">
    <source>
        <dbReference type="Proteomes" id="UP000007845"/>
    </source>
</evidence>
<sequence length="169" mass="19189">MSIIKKFFANFEEGACMILIATMVFALTLQVFMRFVLSSSLAWTEELSRYSFIWSVYMGGVLAVKHTQHVRITAQLLVLPPKIRVAVLMFTDTIWIVANFFIAYQSVQVLKCAFEFPEISPTLGIVKGYVEAMLPASFLLMNLRLIMKYWHLVKNHELMSLAQIGGGEA</sequence>
<dbReference type="EMBL" id="CP003220">
    <property type="protein sequence ID" value="EGB15228.1"/>
    <property type="molecule type" value="Genomic_DNA"/>
</dbReference>
<dbReference type="OrthoDB" id="5454104at2"/>
<dbReference type="PANTHER" id="PTHR35011">
    <property type="entry name" value="2,3-DIKETO-L-GULONATE TRAP TRANSPORTER SMALL PERMEASE PROTEIN YIAM"/>
    <property type="match status" value="1"/>
</dbReference>
<dbReference type="Proteomes" id="UP000007845">
    <property type="component" value="Chromosome"/>
</dbReference>
<name>F0JHB3_9BACT</name>
<dbReference type="KEGG" id="ddn:DND132_2022"/>
<dbReference type="HOGENOM" id="CLU_086356_9_3_7"/>
<reference evidence="11 12" key="1">
    <citation type="journal article" date="2011" name="J. Bacteriol.">
        <title>Genome sequence of the mercury-methylating strain Desulfovibrio desulfuricans ND132.</title>
        <authorList>
            <person name="Brown S.D."/>
            <person name="Gilmour C.C."/>
            <person name="Kucken A.M."/>
            <person name="Wall J.D."/>
            <person name="Elias D.A."/>
            <person name="Brandt C.C."/>
            <person name="Podar M."/>
            <person name="Chertkov O."/>
            <person name="Held B."/>
            <person name="Bruce D.C."/>
            <person name="Detter J.C."/>
            <person name="Tapia R."/>
            <person name="Han C.S."/>
            <person name="Goodwin L.A."/>
            <person name="Cheng J.F."/>
            <person name="Pitluck S."/>
            <person name="Woyke T."/>
            <person name="Mikhailova N."/>
            <person name="Ivanova N.N."/>
            <person name="Han J."/>
            <person name="Lucas S."/>
            <person name="Lapidus A.L."/>
            <person name="Land M.L."/>
            <person name="Hauser L.J."/>
            <person name="Palumbo A.V."/>
        </authorList>
    </citation>
    <scope>NUCLEOTIDE SEQUENCE [LARGE SCALE GENOMIC DNA]</scope>
    <source>
        <strain evidence="11 12">ND132</strain>
    </source>
</reference>
<feature type="transmembrane region" description="Helical" evidence="9">
    <location>
        <begin position="124"/>
        <end position="146"/>
    </location>
</feature>
<feature type="transmembrane region" description="Helical" evidence="9">
    <location>
        <begin position="15"/>
        <end position="35"/>
    </location>
</feature>
<evidence type="ECO:0000256" key="6">
    <source>
        <dbReference type="ARBA" id="ARBA00022989"/>
    </source>
</evidence>
<dbReference type="GO" id="GO:0022857">
    <property type="term" value="F:transmembrane transporter activity"/>
    <property type="evidence" value="ECO:0007669"/>
    <property type="project" value="TreeGrafter"/>
</dbReference>
<dbReference type="Pfam" id="PF04290">
    <property type="entry name" value="DctQ"/>
    <property type="match status" value="1"/>
</dbReference>
<comment type="subcellular location">
    <subcellularLocation>
        <location evidence="1">Cell inner membrane</location>
        <topology evidence="1">Multi-pass membrane protein</topology>
    </subcellularLocation>
</comment>
<evidence type="ECO:0000259" key="10">
    <source>
        <dbReference type="Pfam" id="PF04290"/>
    </source>
</evidence>
<feature type="transmembrane region" description="Helical" evidence="9">
    <location>
        <begin position="47"/>
        <end position="64"/>
    </location>
</feature>
<dbReference type="InterPro" id="IPR007387">
    <property type="entry name" value="TRAP_DctQ"/>
</dbReference>
<dbReference type="PANTHER" id="PTHR35011:SF5">
    <property type="entry name" value="SIALIC ACID TRAP TRANSPORTER SMALL PERMEASE PROTEIN SIAQ"/>
    <property type="match status" value="1"/>
</dbReference>
<evidence type="ECO:0000256" key="2">
    <source>
        <dbReference type="ARBA" id="ARBA00022448"/>
    </source>
</evidence>
<keyword evidence="5 9" id="KW-0812">Transmembrane</keyword>
<proteinExistence type="inferred from homology"/>
<feature type="domain" description="Tripartite ATP-independent periplasmic transporters DctQ component" evidence="10">
    <location>
        <begin position="23"/>
        <end position="154"/>
    </location>
</feature>
<dbReference type="AlphaFoldDB" id="F0JHB3"/>
<keyword evidence="2" id="KW-0813">Transport</keyword>
<protein>
    <submittedName>
        <fullName evidence="11">Tripartite ATP-independent periplasmic transporter DctQ component</fullName>
    </submittedName>
</protein>
<keyword evidence="4" id="KW-0997">Cell inner membrane</keyword>
<evidence type="ECO:0000256" key="8">
    <source>
        <dbReference type="ARBA" id="ARBA00038436"/>
    </source>
</evidence>
<keyword evidence="6 9" id="KW-1133">Transmembrane helix</keyword>
<keyword evidence="12" id="KW-1185">Reference proteome</keyword>
<evidence type="ECO:0000256" key="1">
    <source>
        <dbReference type="ARBA" id="ARBA00004429"/>
    </source>
</evidence>
<dbReference type="InterPro" id="IPR055348">
    <property type="entry name" value="DctQ"/>
</dbReference>
<dbReference type="GO" id="GO:0015740">
    <property type="term" value="P:C4-dicarboxylate transport"/>
    <property type="evidence" value="ECO:0007669"/>
    <property type="project" value="TreeGrafter"/>
</dbReference>
<organism evidence="11 12">
    <name type="scientific">Pseudodesulfovibrio mercurii</name>
    <dbReference type="NCBI Taxonomy" id="641491"/>
    <lineage>
        <taxon>Bacteria</taxon>
        <taxon>Pseudomonadati</taxon>
        <taxon>Thermodesulfobacteriota</taxon>
        <taxon>Desulfovibrionia</taxon>
        <taxon>Desulfovibrionales</taxon>
        <taxon>Desulfovibrionaceae</taxon>
    </lineage>
</organism>
<keyword evidence="3" id="KW-1003">Cell membrane</keyword>
<evidence type="ECO:0000256" key="3">
    <source>
        <dbReference type="ARBA" id="ARBA00022475"/>
    </source>
</evidence>
<gene>
    <name evidence="11" type="ORF">DND132_2022</name>
</gene>